<keyword evidence="1" id="KW-0472">Membrane</keyword>
<keyword evidence="1" id="KW-0812">Transmembrane</keyword>
<dbReference type="OrthoDB" id="71310at2759"/>
<dbReference type="EMBL" id="GG738861">
    <property type="protein sequence ID" value="EFC45785.1"/>
    <property type="molecule type" value="Genomic_DNA"/>
</dbReference>
<dbReference type="AlphaFoldDB" id="D2VBE9"/>
<reference evidence="3 4" key="1">
    <citation type="journal article" date="2010" name="Cell">
        <title>The genome of Naegleria gruberi illuminates early eukaryotic versatility.</title>
        <authorList>
            <person name="Fritz-Laylin L.K."/>
            <person name="Prochnik S.E."/>
            <person name="Ginger M.L."/>
            <person name="Dacks J.B."/>
            <person name="Carpenter M.L."/>
            <person name="Field M.C."/>
            <person name="Kuo A."/>
            <person name="Paredez A."/>
            <person name="Chapman J."/>
            <person name="Pham J."/>
            <person name="Shu S."/>
            <person name="Neupane R."/>
            <person name="Cipriano M."/>
            <person name="Mancuso J."/>
            <person name="Tu H."/>
            <person name="Salamov A."/>
            <person name="Lindquist E."/>
            <person name="Shapiro H."/>
            <person name="Lucas S."/>
            <person name="Grigoriev I.V."/>
            <person name="Cande W.Z."/>
            <person name="Fulton C."/>
            <person name="Rokhsar D.S."/>
            <person name="Dawson S.C."/>
        </authorList>
    </citation>
    <scope>NUCLEOTIDE SEQUENCE [LARGE SCALE GENOMIC DNA]</scope>
    <source>
        <strain evidence="3 4">NEG-M</strain>
    </source>
</reference>
<proteinExistence type="predicted"/>
<gene>
    <name evidence="3" type="ORF">NAEGRDRAFT_66190</name>
</gene>
<evidence type="ECO:0000313" key="3">
    <source>
        <dbReference type="EMBL" id="EFC45785.1"/>
    </source>
</evidence>
<feature type="transmembrane region" description="Helical" evidence="1">
    <location>
        <begin position="44"/>
        <end position="60"/>
    </location>
</feature>
<protein>
    <submittedName>
        <fullName evidence="3">Predicted protein</fullName>
    </submittedName>
</protein>
<dbReference type="Pfam" id="PF10260">
    <property type="entry name" value="SAYSvFN"/>
    <property type="match status" value="1"/>
</dbReference>
<dbReference type="VEuPathDB" id="AmoebaDB:NAEGRDRAFT_66190"/>
<dbReference type="KEGG" id="ngr:NAEGRDRAFT_66190"/>
<evidence type="ECO:0000259" key="2">
    <source>
        <dbReference type="Pfam" id="PF10260"/>
    </source>
</evidence>
<feature type="domain" description="SAYSvFN" evidence="2">
    <location>
        <begin position="51"/>
        <end position="123"/>
    </location>
</feature>
<evidence type="ECO:0000313" key="4">
    <source>
        <dbReference type="Proteomes" id="UP000006671"/>
    </source>
</evidence>
<feature type="transmembrane region" description="Helical" evidence="1">
    <location>
        <begin position="66"/>
        <end position="83"/>
    </location>
</feature>
<evidence type="ECO:0000256" key="1">
    <source>
        <dbReference type="SAM" id="Phobius"/>
    </source>
</evidence>
<dbReference type="PANTHER" id="PTHR13527">
    <property type="entry name" value="SAYSVFN DOMAIN-CONTAINING PROTEIN 1"/>
    <property type="match status" value="1"/>
</dbReference>
<keyword evidence="4" id="KW-1185">Reference proteome</keyword>
<dbReference type="InterPro" id="IPR019387">
    <property type="entry name" value="SAYSvFN_dom"/>
</dbReference>
<organism evidence="4">
    <name type="scientific">Naegleria gruberi</name>
    <name type="common">Amoeba</name>
    <dbReference type="NCBI Taxonomy" id="5762"/>
    <lineage>
        <taxon>Eukaryota</taxon>
        <taxon>Discoba</taxon>
        <taxon>Heterolobosea</taxon>
        <taxon>Tetramitia</taxon>
        <taxon>Eutetramitia</taxon>
        <taxon>Vahlkampfiidae</taxon>
        <taxon>Naegleria</taxon>
    </lineage>
</organism>
<accession>D2VBE9</accession>
<dbReference type="RefSeq" id="XP_002678529.1">
    <property type="nucleotide sequence ID" value="XM_002678483.1"/>
</dbReference>
<dbReference type="OMA" id="FYNLDWR"/>
<dbReference type="Proteomes" id="UP000006671">
    <property type="component" value="Unassembled WGS sequence"/>
</dbReference>
<dbReference type="GeneID" id="8850507"/>
<name>D2VBE9_NAEGR</name>
<sequence>MSKKPSATTTTESSTDYEIRRPKHDIKWYISYYRFKSKQFLTNHWKKILILLSWLGIGYLSHQYEFMIVFAIFTTIGLIFYNLDWREKSKEERERTLSAWSVFNKGFKSIPGTFTAEEQINTMTGGALNHRRH</sequence>
<dbReference type="PANTHER" id="PTHR13527:SF0">
    <property type="entry name" value="SAYSVFN DOMAIN-CONTAINING PROTEIN 1"/>
    <property type="match status" value="1"/>
</dbReference>
<dbReference type="InParanoid" id="D2VBE9"/>
<dbReference type="InterPro" id="IPR039159">
    <property type="entry name" value="SAYSD1"/>
</dbReference>
<keyword evidence="1" id="KW-1133">Transmembrane helix</keyword>